<proteinExistence type="predicted"/>
<feature type="signal peptide" evidence="1">
    <location>
        <begin position="1"/>
        <end position="19"/>
    </location>
</feature>
<name>A0A1V1WBJ7_9SCOR</name>
<reference evidence="3" key="1">
    <citation type="journal article" date="2016" name="Toxins">
        <title>Venom Gland Transcriptomic and Proteomic Analyses of the Enigmatic Scorpion Superstitionia donensis (Scorpiones: Superstitioniidae), with Insights on the Evolution of Its Venom Components.</title>
        <authorList>
            <person name="Santibanez-Lopez C.E."/>
            <person name="Cid-Uribe J.I."/>
            <person name="Batista C.V."/>
            <person name="Ortiz E."/>
            <person name="Possani L.D."/>
        </authorList>
    </citation>
    <scope>NUCLEOTIDE SEQUENCE</scope>
    <source>
        <strain evidence="3">Pooled</strain>
        <tissue evidence="3">Venom gland</tissue>
    </source>
</reference>
<dbReference type="AlphaFoldDB" id="A0A1V1WBJ7"/>
<dbReference type="SUPFAM" id="SSF57567">
    <property type="entry name" value="Serine protease inhibitors"/>
    <property type="match status" value="1"/>
</dbReference>
<dbReference type="Pfam" id="PF01826">
    <property type="entry name" value="TIL"/>
    <property type="match status" value="1"/>
</dbReference>
<keyword evidence="1" id="KW-0732">Signal</keyword>
<dbReference type="Gene3D" id="2.10.25.10">
    <property type="entry name" value="Laminin"/>
    <property type="match status" value="1"/>
</dbReference>
<organism evidence="3">
    <name type="scientific">Superstitionia donensis</name>
    <dbReference type="NCBI Taxonomy" id="311983"/>
    <lineage>
        <taxon>Eukaryota</taxon>
        <taxon>Metazoa</taxon>
        <taxon>Ecdysozoa</taxon>
        <taxon>Arthropoda</taxon>
        <taxon>Chelicerata</taxon>
        <taxon>Arachnida</taxon>
        <taxon>Scorpiones</taxon>
        <taxon>Iurida</taxon>
        <taxon>Chactoidea</taxon>
        <taxon>Superstitionidae</taxon>
        <taxon>Superstitionia</taxon>
    </lineage>
</organism>
<sequence>MGKFIILAVIVSMAVLVHAFPQAHDLFRCDDDEEMVTCLPPCPRSCSNLFNPRPCTVLLPTCRTGCSCKGGKIRGNDGRCVFPADCPRRN</sequence>
<feature type="chain" id="PRO_5013205712" evidence="1">
    <location>
        <begin position="20"/>
        <end position="90"/>
    </location>
</feature>
<feature type="domain" description="TIL" evidence="2">
    <location>
        <begin position="29"/>
        <end position="86"/>
    </location>
</feature>
<evidence type="ECO:0000259" key="2">
    <source>
        <dbReference type="Pfam" id="PF01826"/>
    </source>
</evidence>
<dbReference type="EMBL" id="GFCD01000071">
    <property type="protein sequence ID" value="JAV45714.1"/>
    <property type="molecule type" value="Transcribed_RNA"/>
</dbReference>
<dbReference type="InterPro" id="IPR036084">
    <property type="entry name" value="Ser_inhib-like_sf"/>
</dbReference>
<evidence type="ECO:0000256" key="1">
    <source>
        <dbReference type="SAM" id="SignalP"/>
    </source>
</evidence>
<dbReference type="CDD" id="cd19941">
    <property type="entry name" value="TIL"/>
    <property type="match status" value="1"/>
</dbReference>
<protein>
    <submittedName>
        <fullName evidence="3">Putative protease inhibitor</fullName>
    </submittedName>
</protein>
<evidence type="ECO:0000313" key="3">
    <source>
        <dbReference type="EMBL" id="JAV45714.1"/>
    </source>
</evidence>
<dbReference type="InterPro" id="IPR002919">
    <property type="entry name" value="TIL_dom"/>
</dbReference>
<accession>A0A1V1WBJ7</accession>